<reference evidence="4 5" key="1">
    <citation type="submission" date="2019-04" db="EMBL/GenBank/DDBJ databases">
        <authorList>
            <person name="Feng G."/>
            <person name="Zhang J."/>
            <person name="Zhu H."/>
        </authorList>
    </citation>
    <scope>NUCLEOTIDE SEQUENCE [LARGE SCALE GENOMIC DNA]</scope>
    <source>
        <strain evidence="4 5">92R-1</strain>
    </source>
</reference>
<keyword evidence="1" id="KW-0175">Coiled coil</keyword>
<feature type="compositionally biased region" description="Basic residues" evidence="2">
    <location>
        <begin position="200"/>
        <end position="210"/>
    </location>
</feature>
<comment type="caution">
    <text evidence="4">The sequence shown here is derived from an EMBL/GenBank/DDBJ whole genome shotgun (WGS) entry which is preliminary data.</text>
</comment>
<dbReference type="NCBIfam" id="TIGR04183">
    <property type="entry name" value="Por_Secre_tail"/>
    <property type="match status" value="1"/>
</dbReference>
<dbReference type="Proteomes" id="UP000298337">
    <property type="component" value="Unassembled WGS sequence"/>
</dbReference>
<dbReference type="OrthoDB" id="881643at2"/>
<evidence type="ECO:0000313" key="5">
    <source>
        <dbReference type="Proteomes" id="UP000298337"/>
    </source>
</evidence>
<feature type="coiled-coil region" evidence="1">
    <location>
        <begin position="135"/>
        <end position="173"/>
    </location>
</feature>
<name>A0A4Z0P9J2_9BACT</name>
<sequence>MLLLNLAGRRASMQQNQQAEPHFPLIHLMQTSPFKSLGLLLLVLLTSLSTWAQSGQNTQGKTRSPRRATLAYVRQNVLPVVRQQRQKLEAQLSTSDKAQLAIYRTQLQELRQRGKTLRQSFRPAGTPQGTRPELTDAQKQQLQQLRNDQKALLQEVGKLAQKYEGDIAKLAQEVQPQREKWTADLKELVAQNATPEQQERRKRFAGKRRPNNSGAHYFQPARFLLMNPTPAAPAEARRVGSTVYPNPVTPTSQLEYEVKKAGPVTVDLLDSKGNMVRNVAPEAHKEKGTYTLPVNLSDLTNGTYYFKITTKGAAETKRFVKE</sequence>
<dbReference type="InterPro" id="IPR026444">
    <property type="entry name" value="Secre_tail"/>
</dbReference>
<gene>
    <name evidence="4" type="ORF">EU556_10270</name>
</gene>
<feature type="region of interest" description="Disordered" evidence="2">
    <location>
        <begin position="113"/>
        <end position="134"/>
    </location>
</feature>
<keyword evidence="5" id="KW-1185">Reference proteome</keyword>
<protein>
    <submittedName>
        <fullName evidence="4">T9SS type A sorting domain-containing protein</fullName>
    </submittedName>
</protein>
<dbReference type="AlphaFoldDB" id="A0A4Z0P9J2"/>
<evidence type="ECO:0000256" key="1">
    <source>
        <dbReference type="SAM" id="Coils"/>
    </source>
</evidence>
<organism evidence="4 5">
    <name type="scientific">Hymenobacter fodinae</name>
    <dbReference type="NCBI Taxonomy" id="2510796"/>
    <lineage>
        <taxon>Bacteria</taxon>
        <taxon>Pseudomonadati</taxon>
        <taxon>Bacteroidota</taxon>
        <taxon>Cytophagia</taxon>
        <taxon>Cytophagales</taxon>
        <taxon>Hymenobacteraceae</taxon>
        <taxon>Hymenobacter</taxon>
    </lineage>
</organism>
<proteinExistence type="predicted"/>
<feature type="domain" description="Secretion system C-terminal sorting" evidence="3">
    <location>
        <begin position="243"/>
        <end position="320"/>
    </location>
</feature>
<evidence type="ECO:0000313" key="4">
    <source>
        <dbReference type="EMBL" id="TGE08107.1"/>
    </source>
</evidence>
<dbReference type="Pfam" id="PF18962">
    <property type="entry name" value="Por_Secre_tail"/>
    <property type="match status" value="1"/>
</dbReference>
<feature type="region of interest" description="Disordered" evidence="2">
    <location>
        <begin position="192"/>
        <end position="215"/>
    </location>
</feature>
<dbReference type="EMBL" id="SRLA01000002">
    <property type="protein sequence ID" value="TGE08107.1"/>
    <property type="molecule type" value="Genomic_DNA"/>
</dbReference>
<evidence type="ECO:0000256" key="2">
    <source>
        <dbReference type="SAM" id="MobiDB-lite"/>
    </source>
</evidence>
<accession>A0A4Z0P9J2</accession>
<evidence type="ECO:0000259" key="3">
    <source>
        <dbReference type="Pfam" id="PF18962"/>
    </source>
</evidence>